<protein>
    <submittedName>
        <fullName evidence="1">Uncharacterized protein</fullName>
    </submittedName>
</protein>
<reference evidence="1 2" key="1">
    <citation type="submission" date="2019-10" db="EMBL/GenBank/DDBJ databases">
        <title>Nocardia macrotermitis sp. nov. and Nocardia aurantia sp. nov., isolated from the gut of fungus growing-termite Macrotermes natalensis.</title>
        <authorList>
            <person name="Benndorf R."/>
            <person name="Schwitalla J."/>
            <person name="Martin K."/>
            <person name="De Beer W."/>
            <person name="Kaster A.-K."/>
            <person name="Vollmers J."/>
            <person name="Poulsen M."/>
            <person name="Beemelmanns C."/>
        </authorList>
    </citation>
    <scope>NUCLEOTIDE SEQUENCE [LARGE SCALE GENOMIC DNA]</scope>
    <source>
        <strain evidence="1 2">RB56</strain>
    </source>
</reference>
<comment type="caution">
    <text evidence="1">The sequence shown here is derived from an EMBL/GenBank/DDBJ whole genome shotgun (WGS) entry which is preliminary data.</text>
</comment>
<dbReference type="PANTHER" id="PTHR34613:SF1">
    <property type="entry name" value="SLL6017 PROTEIN"/>
    <property type="match status" value="1"/>
</dbReference>
<dbReference type="RefSeq" id="WP_153344500.1">
    <property type="nucleotide sequence ID" value="NZ_WEGI01000008.1"/>
</dbReference>
<proteinExistence type="predicted"/>
<sequence>MVSAQHEAMHRVFQTDPGIFARATRTLDLPFPDPLAVELLSVDLTTIEPIERRVDTLLRILTAAGTFILAVEAQRSYDPDKSATWPYYVAYVHNKYELPVVLLVITDDVATARKIRTLPPIGHPFHPTLALHPIVLGPAELPVITDIATAAHDIPLAVLSAIAHADDPRIDEILTALAKAMKQIDSGDGDDFADLTELGLGDSPAGDLWRKIVSVEMFYRSKTAKQLWAAARDEGVAEGVANTLLRILDRRGIEVPGDIRARIVDTQDVDLLETWVDRAFTVTSAADLFVD</sequence>
<dbReference type="OrthoDB" id="4533444at2"/>
<dbReference type="AlphaFoldDB" id="A0A7K0DRG7"/>
<evidence type="ECO:0000313" key="2">
    <source>
        <dbReference type="Proteomes" id="UP000431401"/>
    </source>
</evidence>
<dbReference type="PANTHER" id="PTHR34613">
    <property type="entry name" value="SLL0800 PROTEIN"/>
    <property type="match status" value="1"/>
</dbReference>
<evidence type="ECO:0000313" key="1">
    <source>
        <dbReference type="EMBL" id="MQY28349.1"/>
    </source>
</evidence>
<dbReference type="EMBL" id="WEGI01000008">
    <property type="protein sequence ID" value="MQY28349.1"/>
    <property type="molecule type" value="Genomic_DNA"/>
</dbReference>
<keyword evidence="2" id="KW-1185">Reference proteome</keyword>
<gene>
    <name evidence="1" type="ORF">NRB56_39320</name>
</gene>
<dbReference type="Proteomes" id="UP000431401">
    <property type="component" value="Unassembled WGS sequence"/>
</dbReference>
<accession>A0A7K0DRG7</accession>
<organism evidence="1 2">
    <name type="scientific">Nocardia aurantia</name>
    <dbReference type="NCBI Taxonomy" id="2585199"/>
    <lineage>
        <taxon>Bacteria</taxon>
        <taxon>Bacillati</taxon>
        <taxon>Actinomycetota</taxon>
        <taxon>Actinomycetes</taxon>
        <taxon>Mycobacteriales</taxon>
        <taxon>Nocardiaceae</taxon>
        <taxon>Nocardia</taxon>
    </lineage>
</organism>
<name>A0A7K0DRG7_9NOCA</name>